<dbReference type="HOGENOM" id="CLU_115403_9_4_0"/>
<evidence type="ECO:0000313" key="4">
    <source>
        <dbReference type="EMBL" id="EHM10800.1"/>
    </source>
</evidence>
<dbReference type="CDD" id="cd07043">
    <property type="entry name" value="STAS_anti-anti-sigma_factors"/>
    <property type="match status" value="1"/>
</dbReference>
<dbReference type="EMBL" id="CM001377">
    <property type="protein sequence ID" value="EHM10800.1"/>
    <property type="molecule type" value="Genomic_DNA"/>
</dbReference>
<evidence type="ECO:0000256" key="1">
    <source>
        <dbReference type="ARBA" id="ARBA00009013"/>
    </source>
</evidence>
<gene>
    <name evidence="4" type="ORF">TheveDRAFT_1682</name>
</gene>
<dbReference type="Gene3D" id="3.30.750.24">
    <property type="entry name" value="STAS domain"/>
    <property type="match status" value="1"/>
</dbReference>
<evidence type="ECO:0000259" key="3">
    <source>
        <dbReference type="PROSITE" id="PS50801"/>
    </source>
</evidence>
<comment type="similarity">
    <text evidence="1 2">Belongs to the anti-sigma-factor antagonist family.</text>
</comment>
<dbReference type="Pfam" id="PF01740">
    <property type="entry name" value="STAS"/>
    <property type="match status" value="1"/>
</dbReference>
<dbReference type="STRING" id="926567.TheveDRAFT_1682"/>
<keyword evidence="5" id="KW-1185">Reference proteome</keyword>
<reference evidence="4 5" key="1">
    <citation type="submission" date="2011-10" db="EMBL/GenBank/DDBJ databases">
        <title>The Noncontiguous Finished genome of Thermanaerovibrio velox DSM 12556.</title>
        <authorList>
            <consortium name="US DOE Joint Genome Institute (JGI-PGF)"/>
            <person name="Lucas S."/>
            <person name="Copeland A."/>
            <person name="Lapidus A."/>
            <person name="Glavina del Rio T."/>
            <person name="Dalin E."/>
            <person name="Tice H."/>
            <person name="Bruce D."/>
            <person name="Goodwin L."/>
            <person name="Pitluck S."/>
            <person name="Peters L."/>
            <person name="Mikhailova N."/>
            <person name="Teshima H."/>
            <person name="Kyrpides N."/>
            <person name="Mavromatis K."/>
            <person name="Ivanova N."/>
            <person name="Markowitz V."/>
            <person name="Cheng J.-F."/>
            <person name="Hugenholtz P."/>
            <person name="Woyke T."/>
            <person name="Wu D."/>
            <person name="Spring S."/>
            <person name="Brambilla E.-M."/>
            <person name="Klenk H.-P."/>
            <person name="Eisen J.A."/>
        </authorList>
    </citation>
    <scope>NUCLEOTIDE SEQUENCE [LARGE SCALE GENOMIC DNA]</scope>
    <source>
        <strain evidence="4 5">DSM 12556</strain>
    </source>
</reference>
<feature type="domain" description="STAS" evidence="3">
    <location>
        <begin position="1"/>
        <end position="100"/>
    </location>
</feature>
<dbReference type="eggNOG" id="COG1366">
    <property type="taxonomic scope" value="Bacteria"/>
</dbReference>
<dbReference type="PANTHER" id="PTHR33495">
    <property type="entry name" value="ANTI-SIGMA FACTOR ANTAGONIST TM_1081-RELATED-RELATED"/>
    <property type="match status" value="1"/>
</dbReference>
<dbReference type="InterPro" id="IPR003658">
    <property type="entry name" value="Anti-sigma_ant"/>
</dbReference>
<name>H0UQN6_9BACT</name>
<sequence length="100" mass="11310">MSYQVSLEDQAVRVTVQGHLYVEDAADLKGLLFEHIDEGRCNFIFDFNKLDYIDSAGLGLLISIQKRVVPMGGKVLALGAHGIVREIFELTRLDRIFFPR</sequence>
<dbReference type="GO" id="GO:0043856">
    <property type="term" value="F:anti-sigma factor antagonist activity"/>
    <property type="evidence" value="ECO:0007669"/>
    <property type="project" value="InterPro"/>
</dbReference>
<dbReference type="NCBIfam" id="TIGR00377">
    <property type="entry name" value="ant_ant_sig"/>
    <property type="match status" value="1"/>
</dbReference>
<dbReference type="RefSeq" id="WP_006584294.1">
    <property type="nucleotide sequence ID" value="NZ_CM001377.1"/>
</dbReference>
<evidence type="ECO:0000256" key="2">
    <source>
        <dbReference type="RuleBase" id="RU003749"/>
    </source>
</evidence>
<proteinExistence type="inferred from homology"/>
<dbReference type="InterPro" id="IPR002645">
    <property type="entry name" value="STAS_dom"/>
</dbReference>
<protein>
    <recommendedName>
        <fullName evidence="2">Anti-sigma factor antagonist</fullName>
    </recommendedName>
</protein>
<dbReference type="AlphaFoldDB" id="H0UQN6"/>
<dbReference type="OrthoDB" id="9794628at2"/>
<dbReference type="SUPFAM" id="SSF52091">
    <property type="entry name" value="SpoIIaa-like"/>
    <property type="match status" value="1"/>
</dbReference>
<dbReference type="InterPro" id="IPR036513">
    <property type="entry name" value="STAS_dom_sf"/>
</dbReference>
<accession>H0UQN6</accession>
<dbReference type="PROSITE" id="PS50801">
    <property type="entry name" value="STAS"/>
    <property type="match status" value="1"/>
</dbReference>
<dbReference type="Proteomes" id="UP000005730">
    <property type="component" value="Chromosome"/>
</dbReference>
<evidence type="ECO:0000313" key="5">
    <source>
        <dbReference type="Proteomes" id="UP000005730"/>
    </source>
</evidence>
<organism evidence="4 5">
    <name type="scientific">Thermanaerovibrio velox DSM 12556</name>
    <dbReference type="NCBI Taxonomy" id="926567"/>
    <lineage>
        <taxon>Bacteria</taxon>
        <taxon>Thermotogati</taxon>
        <taxon>Synergistota</taxon>
        <taxon>Synergistia</taxon>
        <taxon>Synergistales</taxon>
        <taxon>Synergistaceae</taxon>
        <taxon>Thermanaerovibrio</taxon>
    </lineage>
</organism>